<dbReference type="EC" id="2.5.1.-" evidence="2"/>
<feature type="binding site" evidence="2">
    <location>
        <begin position="59"/>
        <end position="61"/>
    </location>
    <ligand>
        <name>substrate</name>
    </ligand>
</feature>
<dbReference type="PANTHER" id="PTHR10291:SF0">
    <property type="entry name" value="DEHYDRODOLICHYL DIPHOSPHATE SYNTHASE 2"/>
    <property type="match status" value="1"/>
</dbReference>
<keyword evidence="4" id="KW-1185">Reference proteome</keyword>
<accession>D6SQH0</accession>
<organism evidence="3 4">
    <name type="scientific">Desulfonatronospira thiodismutans ASO3-1</name>
    <dbReference type="NCBI Taxonomy" id="555779"/>
    <lineage>
        <taxon>Bacteria</taxon>
        <taxon>Pseudomonadati</taxon>
        <taxon>Thermodesulfobacteriota</taxon>
        <taxon>Desulfovibrionia</taxon>
        <taxon>Desulfovibrionales</taxon>
        <taxon>Desulfonatronovibrionaceae</taxon>
        <taxon>Desulfonatronospira</taxon>
    </lineage>
</organism>
<dbReference type="Proteomes" id="UP000005496">
    <property type="component" value="Unassembled WGS sequence"/>
</dbReference>
<keyword evidence="2" id="KW-0479">Metal-binding</keyword>
<keyword evidence="2" id="KW-0460">Magnesium</keyword>
<dbReference type="NCBIfam" id="TIGR00055">
    <property type="entry name" value="uppS"/>
    <property type="match status" value="1"/>
</dbReference>
<gene>
    <name evidence="3" type="ORF">Dthio_PD2388</name>
</gene>
<dbReference type="InterPro" id="IPR001441">
    <property type="entry name" value="UPP_synth-like"/>
</dbReference>
<dbReference type="Gene3D" id="3.40.1180.10">
    <property type="entry name" value="Decaprenyl diphosphate synthase-like"/>
    <property type="match status" value="1"/>
</dbReference>
<dbReference type="PROSITE" id="PS01066">
    <property type="entry name" value="UPP_SYNTHASE"/>
    <property type="match status" value="1"/>
</dbReference>
<evidence type="ECO:0000313" key="4">
    <source>
        <dbReference type="Proteomes" id="UP000005496"/>
    </source>
</evidence>
<dbReference type="CDD" id="cd00475">
    <property type="entry name" value="Cis_IPPS"/>
    <property type="match status" value="1"/>
</dbReference>
<dbReference type="GO" id="GO:0045547">
    <property type="term" value="F:ditrans,polycis-polyprenyl diphosphate synthase [(2E,6E)-farnesyl diphosphate specific] activity"/>
    <property type="evidence" value="ECO:0007669"/>
    <property type="project" value="TreeGrafter"/>
</dbReference>
<feature type="binding site" evidence="2">
    <location>
        <position position="31"/>
    </location>
    <ligand>
        <name>substrate</name>
    </ligand>
</feature>
<feature type="binding site" evidence="2">
    <location>
        <begin position="15"/>
        <end position="18"/>
    </location>
    <ligand>
        <name>substrate</name>
    </ligand>
</feature>
<reference evidence="3" key="1">
    <citation type="submission" date="2010-05" db="EMBL/GenBank/DDBJ databases">
        <title>The draft genome of Desulfonatronospira thiodismutans ASO3-1.</title>
        <authorList>
            <consortium name="US DOE Joint Genome Institute (JGI-PGF)"/>
            <person name="Lucas S."/>
            <person name="Copeland A."/>
            <person name="Lapidus A."/>
            <person name="Cheng J.-F."/>
            <person name="Bruce D."/>
            <person name="Goodwin L."/>
            <person name="Pitluck S."/>
            <person name="Chertkov O."/>
            <person name="Brettin T."/>
            <person name="Detter J.C."/>
            <person name="Han C."/>
            <person name="Land M.L."/>
            <person name="Hauser L."/>
            <person name="Kyrpides N."/>
            <person name="Mikhailova N."/>
            <person name="Muyzer G."/>
            <person name="Woyke T."/>
        </authorList>
    </citation>
    <scope>NUCLEOTIDE SEQUENCE [LARGE SCALE GENOMIC DNA]</scope>
    <source>
        <strain evidence="3">ASO3-1</strain>
    </source>
</reference>
<feature type="binding site" evidence="2">
    <location>
        <position position="19"/>
    </location>
    <ligand>
        <name>substrate</name>
    </ligand>
</feature>
<dbReference type="Pfam" id="PF01255">
    <property type="entry name" value="Prenyltransf"/>
    <property type="match status" value="1"/>
</dbReference>
<comment type="caution">
    <text evidence="3">The sequence shown here is derived from an EMBL/GenBank/DDBJ whole genome shotgun (WGS) entry which is preliminary data.</text>
</comment>
<comment type="cofactor">
    <cofactor evidence="2">
        <name>Mg(2+)</name>
        <dbReference type="ChEBI" id="CHEBI:18420"/>
    </cofactor>
    <text evidence="2">Binds 2 magnesium ions per subunit.</text>
</comment>
<dbReference type="GO" id="GO:0016094">
    <property type="term" value="P:polyprenol biosynthetic process"/>
    <property type="evidence" value="ECO:0007669"/>
    <property type="project" value="TreeGrafter"/>
</dbReference>
<feature type="binding site" evidence="2">
    <location>
        <position position="63"/>
    </location>
    <ligand>
        <name>substrate</name>
    </ligand>
</feature>
<dbReference type="EMBL" id="ACJN02000002">
    <property type="protein sequence ID" value="EFI34996.1"/>
    <property type="molecule type" value="Genomic_DNA"/>
</dbReference>
<feature type="binding site" evidence="2">
    <location>
        <position position="65"/>
    </location>
    <ligand>
        <name>substrate</name>
    </ligand>
</feature>
<feature type="active site" evidence="2">
    <location>
        <position position="14"/>
    </location>
</feature>
<dbReference type="RefSeq" id="WP_008870310.1">
    <property type="nucleotide sequence ID" value="NZ_ACJN02000002.1"/>
</dbReference>
<name>D6SQH0_9BACT</name>
<dbReference type="SUPFAM" id="SSF64005">
    <property type="entry name" value="Undecaprenyl diphosphate synthase"/>
    <property type="match status" value="1"/>
</dbReference>
<dbReference type="NCBIfam" id="NF011405">
    <property type="entry name" value="PRK14830.1"/>
    <property type="match status" value="1"/>
</dbReference>
<dbReference type="GO" id="GO:0000287">
    <property type="term" value="F:magnesium ion binding"/>
    <property type="evidence" value="ECO:0007669"/>
    <property type="project" value="UniProtKB-UniRule"/>
</dbReference>
<feature type="active site" description="Proton acceptor" evidence="2">
    <location>
        <position position="62"/>
    </location>
</feature>
<comment type="subunit">
    <text evidence="2">Homodimer.</text>
</comment>
<dbReference type="HAMAP" id="MF_01139">
    <property type="entry name" value="ISPT"/>
    <property type="match status" value="1"/>
</dbReference>
<dbReference type="FunFam" id="3.40.1180.10:FF:000001">
    <property type="entry name" value="(2E,6E)-farnesyl-diphosphate-specific ditrans,polycis-undecaprenyl-diphosphate synthase"/>
    <property type="match status" value="1"/>
</dbReference>
<protein>
    <recommendedName>
        <fullName evidence="2">Isoprenyl transferase</fullName>
        <ecNumber evidence="2">2.5.1.-</ecNumber>
    </recommendedName>
</protein>
<comment type="similarity">
    <text evidence="2">Belongs to the UPP synthase family.</text>
</comment>
<evidence type="ECO:0000256" key="2">
    <source>
        <dbReference type="HAMAP-Rule" id="MF_01139"/>
    </source>
</evidence>
<dbReference type="InterPro" id="IPR036424">
    <property type="entry name" value="UPP_synth-like_sf"/>
</dbReference>
<proteinExistence type="inferred from homology"/>
<keyword evidence="1 2" id="KW-0808">Transferase</keyword>
<feature type="binding site" evidence="2">
    <location>
        <position position="178"/>
    </location>
    <ligand>
        <name>substrate</name>
    </ligand>
</feature>
<evidence type="ECO:0000313" key="3">
    <source>
        <dbReference type="EMBL" id="EFI34996.1"/>
    </source>
</evidence>
<feature type="binding site" evidence="2">
    <location>
        <position position="27"/>
    </location>
    <ligand>
        <name>substrate</name>
    </ligand>
</feature>
<sequence>MQETLPRHIAIIMDGNGRWAGRHGLPRVEGHKQGTRSARAIVEESRRLGIQHLTLYAFSRENWSRPRDEVDFLFNLLGEFLNGELPTLMRQDIRLNILGETGELPLATRKILQMACNRTRSNQSMQLNLALNYSGRLEIQRACRLMQEKGLDACQMDPREFGQYLYTAGQPDPDLVIRTSGEYRISNFLLYQSAYSEFYFTETLWPDFDSGELHKALEDYRRRNRRFGGVEPV</sequence>
<comment type="function">
    <text evidence="2">Catalyzes the condensation of isopentenyl diphosphate (IPP) with allylic pyrophosphates generating different type of terpenoids.</text>
</comment>
<dbReference type="InterPro" id="IPR018520">
    <property type="entry name" value="UPP_synth-like_CS"/>
</dbReference>
<dbReference type="PANTHER" id="PTHR10291">
    <property type="entry name" value="DEHYDRODOLICHYL DIPHOSPHATE SYNTHASE FAMILY MEMBER"/>
    <property type="match status" value="1"/>
</dbReference>
<feature type="binding site" evidence="2">
    <location>
        <position position="197"/>
    </location>
    <ligand>
        <name>Mg(2+)</name>
        <dbReference type="ChEBI" id="CHEBI:18420"/>
    </ligand>
</feature>
<evidence type="ECO:0000256" key="1">
    <source>
        <dbReference type="ARBA" id="ARBA00022679"/>
    </source>
</evidence>
<dbReference type="eggNOG" id="COG0020">
    <property type="taxonomic scope" value="Bacteria"/>
</dbReference>
<dbReference type="AlphaFoldDB" id="D6SQH0"/>
<feature type="binding site" evidence="2">
    <location>
        <begin position="184"/>
        <end position="186"/>
    </location>
    <ligand>
        <name>substrate</name>
    </ligand>
</feature>
<feature type="binding site" evidence="2">
    <location>
        <position position="14"/>
    </location>
    <ligand>
        <name>Mg(2+)</name>
        <dbReference type="ChEBI" id="CHEBI:18420"/>
    </ligand>
</feature>